<keyword evidence="1" id="KW-0472">Membrane</keyword>
<accession>A0A1D7VMW2</accession>
<sequence length="300" mass="31148">MGRTVAHLGAVWCVGCALTALQFQAVVLGLFSGPAALAAVLLVGPPLAVSLFAGLGTSARAFVPLTRRARGLWGWAVTVYASGTAGAFCFVAASPHDHGLDNSLLLYPYGGVCSALAAAFFLPGARTRLTTTGVTVVLAVVSCYAAWSAAQPPTLQEWLSANGVDRALLRVGDPPAGYTLRVGGASEDGFGAGYERPGAPELRLSVERAGHDTRRTDARGCPVPFGETIRCTDDGAGRQLVSYEGGYARQELRLRRAGLVHTVTLRGSGAGLPAARHILSTLRPATDAELAALVALPMRR</sequence>
<name>A0A1D7VMW2_9ACTN</name>
<evidence type="ECO:0000256" key="1">
    <source>
        <dbReference type="SAM" id="Phobius"/>
    </source>
</evidence>
<dbReference type="AlphaFoldDB" id="A0A1D7VMW2"/>
<keyword evidence="1" id="KW-0812">Transmembrane</keyword>
<proteinExistence type="predicted"/>
<organism evidence="2 3">
    <name type="scientific">Streptomyces lydicus</name>
    <dbReference type="NCBI Taxonomy" id="47763"/>
    <lineage>
        <taxon>Bacteria</taxon>
        <taxon>Bacillati</taxon>
        <taxon>Actinomycetota</taxon>
        <taxon>Actinomycetes</taxon>
        <taxon>Kitasatosporales</taxon>
        <taxon>Streptomycetaceae</taxon>
        <taxon>Streptomyces</taxon>
    </lineage>
</organism>
<reference evidence="2 3" key="1">
    <citation type="submission" date="2016-09" db="EMBL/GenBank/DDBJ databases">
        <title>Complete genome sequencing of Streptomyces lydicus 103 and metabolic pathways analysis of antibiotic biosynthesis.</title>
        <authorList>
            <person name="Jia N."/>
            <person name="Ding M.-Z."/>
            <person name="Gao F."/>
            <person name="Yuan Y.-J."/>
        </authorList>
    </citation>
    <scope>NUCLEOTIDE SEQUENCE [LARGE SCALE GENOMIC DNA]</scope>
    <source>
        <strain evidence="2 3">103</strain>
    </source>
</reference>
<feature type="transmembrane region" description="Helical" evidence="1">
    <location>
        <begin position="129"/>
        <end position="147"/>
    </location>
</feature>
<dbReference type="OrthoDB" id="4101253at2"/>
<feature type="transmembrane region" description="Helical" evidence="1">
    <location>
        <begin position="105"/>
        <end position="122"/>
    </location>
</feature>
<keyword evidence="1" id="KW-1133">Transmembrane helix</keyword>
<protein>
    <submittedName>
        <fullName evidence="2">Uncharacterized protein</fullName>
    </submittedName>
</protein>
<gene>
    <name evidence="2" type="ORF">SL103_19290</name>
</gene>
<dbReference type="KEGG" id="slc:SL103_19290"/>
<evidence type="ECO:0000313" key="2">
    <source>
        <dbReference type="EMBL" id="AOP48087.1"/>
    </source>
</evidence>
<feature type="transmembrane region" description="Helical" evidence="1">
    <location>
        <begin position="35"/>
        <end position="59"/>
    </location>
</feature>
<dbReference type="EMBL" id="CP017157">
    <property type="protein sequence ID" value="AOP48087.1"/>
    <property type="molecule type" value="Genomic_DNA"/>
</dbReference>
<feature type="transmembrane region" description="Helical" evidence="1">
    <location>
        <begin position="71"/>
        <end position="93"/>
    </location>
</feature>
<dbReference type="RefSeq" id="WP_069570223.1">
    <property type="nucleotide sequence ID" value="NZ_CP017157.1"/>
</dbReference>
<keyword evidence="3" id="KW-1185">Reference proteome</keyword>
<dbReference type="Proteomes" id="UP000094094">
    <property type="component" value="Chromosome"/>
</dbReference>
<evidence type="ECO:0000313" key="3">
    <source>
        <dbReference type="Proteomes" id="UP000094094"/>
    </source>
</evidence>